<evidence type="ECO:0000256" key="2">
    <source>
        <dbReference type="ARBA" id="ARBA00022526"/>
    </source>
</evidence>
<reference evidence="3 4" key="1">
    <citation type="submission" date="2015-10" db="EMBL/GenBank/DDBJ databases">
        <authorList>
            <person name="Gilbert D.G."/>
        </authorList>
    </citation>
    <scope>NUCLEOTIDE SEQUENCE [LARGE SCALE GENOMIC DNA]</scope>
    <source>
        <strain evidence="3">COMA1</strain>
    </source>
</reference>
<organism evidence="3 4">
    <name type="scientific">Candidatus Nitrospira nitrosa</name>
    <dbReference type="NCBI Taxonomy" id="1742972"/>
    <lineage>
        <taxon>Bacteria</taxon>
        <taxon>Pseudomonadati</taxon>
        <taxon>Nitrospirota</taxon>
        <taxon>Nitrospiria</taxon>
        <taxon>Nitrospirales</taxon>
        <taxon>Nitrospiraceae</taxon>
        <taxon>Nitrospira</taxon>
    </lineage>
</organism>
<sequence>MLARDLCQWFVNVLEIDGVEELITRRFEVCDLTIQTGMSRAADCVNDRQPHQFPFPIFCRGIDTPECLEGTAIVRLTYKTLNRRSICNLLEGGGDMYQSMFQQRSRLLSSGLSVCLLVAAGVGCSANNSTNNTNTSGNPCDPTSSSPVGFPVPQGPPAVTGGFAYAVKTSSHKVVWYKVESSGVLTSSGEICTGFQPTFIAANSTRKLAYVTNFSSDTVSAYAIGTDGALASLGSPVPAGNRPASITVDWAHNFVYVTNFDSDTVSVYRIVANGLLELVEHKLTGGGPDAVAINSTGTRAYVANFRADTISTYKINATTGKLEDVTVPNVPLATGLGPNAIAIDPTGSFLYVTNEKSNTVSTYSINPTGELAPVPGLPVSTGSGPEGVTVDLTRKFAYVTDGQADTISTYTIDAGGVLTVGPKVAASGDPEGITVDPTGKFVYVVHRDTKDIFVYMINPATGELTFQSSVPL</sequence>
<gene>
    <name evidence="3" type="ORF">COMA1_20572</name>
</gene>
<dbReference type="PANTHER" id="PTHR30344">
    <property type="entry name" value="6-PHOSPHOGLUCONOLACTONASE-RELATED"/>
    <property type="match status" value="1"/>
</dbReference>
<dbReference type="EMBL" id="CZQA01000008">
    <property type="protein sequence ID" value="CUS35975.1"/>
    <property type="molecule type" value="Genomic_DNA"/>
</dbReference>
<dbReference type="PANTHER" id="PTHR30344:SF1">
    <property type="entry name" value="6-PHOSPHOGLUCONOLACTONASE"/>
    <property type="match status" value="1"/>
</dbReference>
<evidence type="ECO:0000313" key="3">
    <source>
        <dbReference type="EMBL" id="CUS35975.1"/>
    </source>
</evidence>
<dbReference type="GO" id="GO:0017057">
    <property type="term" value="F:6-phosphogluconolactonase activity"/>
    <property type="evidence" value="ECO:0007669"/>
    <property type="project" value="UniProtKB-EC"/>
</dbReference>
<keyword evidence="3" id="KW-0378">Hydrolase</keyword>
<name>A0A0S4LEE4_9BACT</name>
<evidence type="ECO:0000256" key="1">
    <source>
        <dbReference type="ARBA" id="ARBA00005564"/>
    </source>
</evidence>
<dbReference type="Pfam" id="PF10282">
    <property type="entry name" value="Lactonase"/>
    <property type="match status" value="1"/>
</dbReference>
<dbReference type="Gene3D" id="2.130.10.10">
    <property type="entry name" value="YVTN repeat-like/Quinoprotein amine dehydrogenase"/>
    <property type="match status" value="2"/>
</dbReference>
<proteinExistence type="inferred from homology"/>
<dbReference type="InterPro" id="IPR011048">
    <property type="entry name" value="Haem_d1_sf"/>
</dbReference>
<evidence type="ECO:0000313" key="4">
    <source>
        <dbReference type="Proteomes" id="UP000199032"/>
    </source>
</evidence>
<dbReference type="Proteomes" id="UP000199032">
    <property type="component" value="Unassembled WGS sequence"/>
</dbReference>
<dbReference type="AlphaFoldDB" id="A0A0S4LEE4"/>
<keyword evidence="4" id="KW-1185">Reference proteome</keyword>
<dbReference type="STRING" id="1742972.COMA1_20572"/>
<dbReference type="OrthoDB" id="8924315at2"/>
<dbReference type="InterPro" id="IPR050282">
    <property type="entry name" value="Cycloisomerase_2"/>
</dbReference>
<dbReference type="EC" id="3.1.1.31" evidence="3"/>
<keyword evidence="2" id="KW-0313">Glucose metabolism</keyword>
<dbReference type="GO" id="GO:0006006">
    <property type="term" value="P:glucose metabolic process"/>
    <property type="evidence" value="ECO:0007669"/>
    <property type="project" value="UniProtKB-KW"/>
</dbReference>
<accession>A0A0S4LEE4</accession>
<dbReference type="SUPFAM" id="SSF51004">
    <property type="entry name" value="C-terminal (heme d1) domain of cytochrome cd1-nitrite reductase"/>
    <property type="match status" value="1"/>
</dbReference>
<comment type="similarity">
    <text evidence="1">Belongs to the cycloisomerase 2 family.</text>
</comment>
<dbReference type="InterPro" id="IPR015943">
    <property type="entry name" value="WD40/YVTN_repeat-like_dom_sf"/>
</dbReference>
<protein>
    <submittedName>
        <fullName evidence="3">Putative 6-phosphogluconolactonase</fullName>
        <ecNumber evidence="3">3.1.1.31</ecNumber>
    </submittedName>
</protein>
<keyword evidence="2" id="KW-0119">Carbohydrate metabolism</keyword>
<dbReference type="InterPro" id="IPR019405">
    <property type="entry name" value="Lactonase_7-beta_prop"/>
</dbReference>